<proteinExistence type="predicted"/>
<feature type="region of interest" description="Disordered" evidence="1">
    <location>
        <begin position="135"/>
        <end position="158"/>
    </location>
</feature>
<feature type="region of interest" description="Disordered" evidence="1">
    <location>
        <begin position="49"/>
        <end position="93"/>
    </location>
</feature>
<evidence type="ECO:0000256" key="1">
    <source>
        <dbReference type="SAM" id="MobiDB-lite"/>
    </source>
</evidence>
<keyword evidence="3" id="KW-1185">Reference proteome</keyword>
<reference evidence="2" key="1">
    <citation type="journal article" date="2022" name="Int. J. Mol. Sci.">
        <title>Draft Genome of Tanacetum Coccineum: Genomic Comparison of Closely Related Tanacetum-Family Plants.</title>
        <authorList>
            <person name="Yamashiro T."/>
            <person name="Shiraishi A."/>
            <person name="Nakayama K."/>
            <person name="Satake H."/>
        </authorList>
    </citation>
    <scope>NUCLEOTIDE SEQUENCE</scope>
</reference>
<name>A0ABQ5GWB4_9ASTR</name>
<organism evidence="2 3">
    <name type="scientific">Tanacetum coccineum</name>
    <dbReference type="NCBI Taxonomy" id="301880"/>
    <lineage>
        <taxon>Eukaryota</taxon>
        <taxon>Viridiplantae</taxon>
        <taxon>Streptophyta</taxon>
        <taxon>Embryophyta</taxon>
        <taxon>Tracheophyta</taxon>
        <taxon>Spermatophyta</taxon>
        <taxon>Magnoliopsida</taxon>
        <taxon>eudicotyledons</taxon>
        <taxon>Gunneridae</taxon>
        <taxon>Pentapetalae</taxon>
        <taxon>asterids</taxon>
        <taxon>campanulids</taxon>
        <taxon>Asterales</taxon>
        <taxon>Asteraceae</taxon>
        <taxon>Asteroideae</taxon>
        <taxon>Anthemideae</taxon>
        <taxon>Anthemidinae</taxon>
        <taxon>Tanacetum</taxon>
    </lineage>
</organism>
<dbReference type="EMBL" id="BQNB010018894">
    <property type="protein sequence ID" value="GJT79380.1"/>
    <property type="molecule type" value="Genomic_DNA"/>
</dbReference>
<feature type="compositionally biased region" description="Polar residues" evidence="1">
    <location>
        <begin position="138"/>
        <end position="148"/>
    </location>
</feature>
<protein>
    <submittedName>
        <fullName evidence="2">Uncharacterized protein</fullName>
    </submittedName>
</protein>
<sequence length="158" mass="17728">MKNSWSTCFNESKMKNSWSTCFNESKMRNSWSTCFNESKIDDTSTNVVCDTPSPADVETRADTEKSSSQAGSRPLVIPEFELPPDERPGDQTLDKVCGLAEDQNNKPMHEDFIATVYPKVHESLKHTTEEHVFLENPPRSSGTLSSLKNLDDAFTFGD</sequence>
<comment type="caution">
    <text evidence="2">The sequence shown here is derived from an EMBL/GenBank/DDBJ whole genome shotgun (WGS) entry which is preliminary data.</text>
</comment>
<reference evidence="2" key="2">
    <citation type="submission" date="2022-01" db="EMBL/GenBank/DDBJ databases">
        <authorList>
            <person name="Yamashiro T."/>
            <person name="Shiraishi A."/>
            <person name="Satake H."/>
            <person name="Nakayama K."/>
        </authorList>
    </citation>
    <scope>NUCLEOTIDE SEQUENCE</scope>
</reference>
<gene>
    <name evidence="2" type="ORF">Tco_1053722</name>
</gene>
<evidence type="ECO:0000313" key="2">
    <source>
        <dbReference type="EMBL" id="GJT79380.1"/>
    </source>
</evidence>
<dbReference type="Proteomes" id="UP001151760">
    <property type="component" value="Unassembled WGS sequence"/>
</dbReference>
<feature type="compositionally biased region" description="Basic and acidic residues" evidence="1">
    <location>
        <begin position="84"/>
        <end position="93"/>
    </location>
</feature>
<evidence type="ECO:0000313" key="3">
    <source>
        <dbReference type="Proteomes" id="UP001151760"/>
    </source>
</evidence>
<accession>A0ABQ5GWB4</accession>